<name>A0ACD4NHS2_9HYPH</name>
<proteinExistence type="predicted"/>
<keyword evidence="2" id="KW-1185">Reference proteome</keyword>
<accession>A0ACD4NHS2</accession>
<protein>
    <submittedName>
        <fullName evidence="1">ABC transporter permease</fullName>
    </submittedName>
</protein>
<reference evidence="1" key="1">
    <citation type="submission" date="2022-11" db="EMBL/GenBank/DDBJ databases">
        <title>beta-Carotene-producing bacterium, Jeongeuplla avenae sp. nov., alleviates the salt stress of Arabidopsis seedlings.</title>
        <authorList>
            <person name="Jiang L."/>
            <person name="Lee J."/>
        </authorList>
    </citation>
    <scope>NUCLEOTIDE SEQUENCE</scope>
    <source>
        <strain evidence="1">DY_R2A_6</strain>
    </source>
</reference>
<organism evidence="1 2">
    <name type="scientific">Antarcticirhabdus aurantiaca</name>
    <dbReference type="NCBI Taxonomy" id="2606717"/>
    <lineage>
        <taxon>Bacteria</taxon>
        <taxon>Pseudomonadati</taxon>
        <taxon>Pseudomonadota</taxon>
        <taxon>Alphaproteobacteria</taxon>
        <taxon>Hyphomicrobiales</taxon>
        <taxon>Aurantimonadaceae</taxon>
        <taxon>Antarcticirhabdus</taxon>
    </lineage>
</organism>
<evidence type="ECO:0000313" key="2">
    <source>
        <dbReference type="Proteomes" id="UP001163223"/>
    </source>
</evidence>
<evidence type="ECO:0000313" key="1">
    <source>
        <dbReference type="EMBL" id="WAJ26380.1"/>
    </source>
</evidence>
<dbReference type="Proteomes" id="UP001163223">
    <property type="component" value="Chromosome"/>
</dbReference>
<dbReference type="EMBL" id="CP113520">
    <property type="protein sequence ID" value="WAJ26380.1"/>
    <property type="molecule type" value="Genomic_DNA"/>
</dbReference>
<gene>
    <name evidence="1" type="ORF">OXU80_15925</name>
</gene>
<sequence>MSVANDLAVPVGTGLGLSPARARLARNLAIFGTIVVLWEAASRLGLIDPLFLPAPSAIVAAFVSLYVTVGNAWYHLGITLVEVFAGFFAGSALGIGLAILVGLNATLRRFMKPYIIVLEATPRIAVGPIIIAALGFGWTSKIAIVMLVCFFAPFVNTLSGMLSVNEDAREMFRSLGASKWQVFRKLMLPDAMPMIMAGLRLAMASALSGALVAEFISANEGMGVLLKRYTSTLNMDATFACLLTLTALGFLIFRSMELIDERLVFWRSDARAAAVGRRRANAFRSAAIARGA</sequence>